<proteinExistence type="predicted"/>
<dbReference type="Proteomes" id="UP000266673">
    <property type="component" value="Unassembled WGS sequence"/>
</dbReference>
<dbReference type="GO" id="GO:0007165">
    <property type="term" value="P:signal transduction"/>
    <property type="evidence" value="ECO:0007669"/>
    <property type="project" value="TreeGrafter"/>
</dbReference>
<organism evidence="2 3">
    <name type="scientific">Gigaspora rosea</name>
    <dbReference type="NCBI Taxonomy" id="44941"/>
    <lineage>
        <taxon>Eukaryota</taxon>
        <taxon>Fungi</taxon>
        <taxon>Fungi incertae sedis</taxon>
        <taxon>Mucoromycota</taxon>
        <taxon>Glomeromycotina</taxon>
        <taxon>Glomeromycetes</taxon>
        <taxon>Diversisporales</taxon>
        <taxon>Gigasporaceae</taxon>
        <taxon>Gigaspora</taxon>
    </lineage>
</organism>
<dbReference type="PANTHER" id="PTHR23257">
    <property type="entry name" value="SERINE-THREONINE PROTEIN KINASE"/>
    <property type="match status" value="1"/>
</dbReference>
<name>A0A397WA69_9GLOM</name>
<sequence>MSVFANEKSNDDSNQVKGIYGVLPYVAPEVLEGKPYTMPSDIYSFGIIMWELASGRPAHCDRPHDVDLQIKIIKGLRPYVYKDFPPCYSDLMTRCWDSDPNKRPKASEILS</sequence>
<dbReference type="GO" id="GO:0004672">
    <property type="term" value="F:protein kinase activity"/>
    <property type="evidence" value="ECO:0007669"/>
    <property type="project" value="InterPro"/>
</dbReference>
<dbReference type="InterPro" id="IPR001245">
    <property type="entry name" value="Ser-Thr/Tyr_kinase_cat_dom"/>
</dbReference>
<protein>
    <submittedName>
        <fullName evidence="2">Kinase-like domain-containing protein</fullName>
    </submittedName>
</protein>
<gene>
    <name evidence="2" type="ORF">C2G38_1996079</name>
</gene>
<feature type="domain" description="Protein kinase" evidence="1">
    <location>
        <begin position="1"/>
        <end position="111"/>
    </location>
</feature>
<keyword evidence="3" id="KW-1185">Reference proteome</keyword>
<dbReference type="InterPro" id="IPR000719">
    <property type="entry name" value="Prot_kinase_dom"/>
</dbReference>
<evidence type="ECO:0000313" key="3">
    <source>
        <dbReference type="Proteomes" id="UP000266673"/>
    </source>
</evidence>
<comment type="caution">
    <text evidence="2">The sequence shown here is derived from an EMBL/GenBank/DDBJ whole genome shotgun (WGS) entry which is preliminary data.</text>
</comment>
<dbReference type="SUPFAM" id="SSF56112">
    <property type="entry name" value="Protein kinase-like (PK-like)"/>
    <property type="match status" value="1"/>
</dbReference>
<feature type="non-terminal residue" evidence="2">
    <location>
        <position position="111"/>
    </location>
</feature>
<evidence type="ECO:0000313" key="2">
    <source>
        <dbReference type="EMBL" id="RIB28496.1"/>
    </source>
</evidence>
<evidence type="ECO:0000259" key="1">
    <source>
        <dbReference type="PROSITE" id="PS50011"/>
    </source>
</evidence>
<dbReference type="STRING" id="44941.A0A397WA69"/>
<dbReference type="AlphaFoldDB" id="A0A397WA69"/>
<dbReference type="PROSITE" id="PS50011">
    <property type="entry name" value="PROTEIN_KINASE_DOM"/>
    <property type="match status" value="1"/>
</dbReference>
<dbReference type="OrthoDB" id="2339703at2759"/>
<reference evidence="2 3" key="1">
    <citation type="submission" date="2018-06" db="EMBL/GenBank/DDBJ databases">
        <title>Comparative genomics reveals the genomic features of Rhizophagus irregularis, R. cerebriforme, R. diaphanum and Gigaspora rosea, and their symbiotic lifestyle signature.</title>
        <authorList>
            <person name="Morin E."/>
            <person name="San Clemente H."/>
            <person name="Chen E.C.H."/>
            <person name="De La Providencia I."/>
            <person name="Hainaut M."/>
            <person name="Kuo A."/>
            <person name="Kohler A."/>
            <person name="Murat C."/>
            <person name="Tang N."/>
            <person name="Roy S."/>
            <person name="Loubradou J."/>
            <person name="Henrissat B."/>
            <person name="Grigoriev I.V."/>
            <person name="Corradi N."/>
            <person name="Roux C."/>
            <person name="Martin F.M."/>
        </authorList>
    </citation>
    <scope>NUCLEOTIDE SEQUENCE [LARGE SCALE GENOMIC DNA]</scope>
    <source>
        <strain evidence="2 3">DAOM 194757</strain>
    </source>
</reference>
<dbReference type="PANTHER" id="PTHR23257:SF963">
    <property type="entry name" value="AT08303P"/>
    <property type="match status" value="1"/>
</dbReference>
<keyword evidence="2" id="KW-0418">Kinase</keyword>
<dbReference type="GO" id="GO:0005524">
    <property type="term" value="F:ATP binding"/>
    <property type="evidence" value="ECO:0007669"/>
    <property type="project" value="InterPro"/>
</dbReference>
<dbReference type="InterPro" id="IPR050167">
    <property type="entry name" value="Ser_Thr_protein_kinase"/>
</dbReference>
<dbReference type="Pfam" id="PF07714">
    <property type="entry name" value="PK_Tyr_Ser-Thr"/>
    <property type="match status" value="1"/>
</dbReference>
<dbReference type="GO" id="GO:0005737">
    <property type="term" value="C:cytoplasm"/>
    <property type="evidence" value="ECO:0007669"/>
    <property type="project" value="TreeGrafter"/>
</dbReference>
<dbReference type="Gene3D" id="1.10.510.10">
    <property type="entry name" value="Transferase(Phosphotransferase) domain 1"/>
    <property type="match status" value="1"/>
</dbReference>
<dbReference type="InterPro" id="IPR011009">
    <property type="entry name" value="Kinase-like_dom_sf"/>
</dbReference>
<dbReference type="EMBL" id="QKWP01000063">
    <property type="protein sequence ID" value="RIB28496.1"/>
    <property type="molecule type" value="Genomic_DNA"/>
</dbReference>
<accession>A0A397WA69</accession>
<keyword evidence="2" id="KW-0808">Transferase</keyword>